<dbReference type="PROSITE" id="PS50275">
    <property type="entry name" value="SAC"/>
    <property type="match status" value="1"/>
</dbReference>
<dbReference type="AlphaFoldDB" id="A0A813ZFE0"/>
<accession>A0A813ZFE0</accession>
<dbReference type="GO" id="GO:0045334">
    <property type="term" value="C:clathrin-coated endocytic vesicle"/>
    <property type="evidence" value="ECO:0007669"/>
    <property type="project" value="TreeGrafter"/>
</dbReference>
<dbReference type="PANTHER" id="PTHR45662">
    <property type="entry name" value="PHOSPHATIDYLINOSITIDE PHOSPHATASE SAC1"/>
    <property type="match status" value="1"/>
</dbReference>
<dbReference type="Pfam" id="PF02383">
    <property type="entry name" value="Syja_N"/>
    <property type="match status" value="1"/>
</dbReference>
<dbReference type="GO" id="GO:2001135">
    <property type="term" value="P:regulation of endocytic recycling"/>
    <property type="evidence" value="ECO:0007669"/>
    <property type="project" value="TreeGrafter"/>
</dbReference>
<dbReference type="GO" id="GO:0005769">
    <property type="term" value="C:early endosome"/>
    <property type="evidence" value="ECO:0007669"/>
    <property type="project" value="TreeGrafter"/>
</dbReference>
<name>A0A813ZFE0_9BILA</name>
<gene>
    <name evidence="2" type="ORF">GPM918_LOCUS8480</name>
    <name evidence="3" type="ORF">SRO942_LOCUS8480</name>
</gene>
<dbReference type="EMBL" id="CAJNOQ010001479">
    <property type="protein sequence ID" value="CAF0898003.1"/>
    <property type="molecule type" value="Genomic_DNA"/>
</dbReference>
<dbReference type="Proteomes" id="UP000681722">
    <property type="component" value="Unassembled WGS sequence"/>
</dbReference>
<proteinExistence type="predicted"/>
<feature type="domain" description="SAC" evidence="1">
    <location>
        <begin position="134"/>
        <end position="293"/>
    </location>
</feature>
<dbReference type="Proteomes" id="UP000663829">
    <property type="component" value="Unassembled WGS sequence"/>
</dbReference>
<reference evidence="2" key="1">
    <citation type="submission" date="2021-02" db="EMBL/GenBank/DDBJ databases">
        <authorList>
            <person name="Nowell W R."/>
        </authorList>
    </citation>
    <scope>NUCLEOTIDE SEQUENCE</scope>
</reference>
<evidence type="ECO:0000313" key="2">
    <source>
        <dbReference type="EMBL" id="CAF0898003.1"/>
    </source>
</evidence>
<sequence>MDIMKLYRGQDSWILCSNKNSLWFNITSQAIYTKQQPVDDSILSTWNAKFVSDVYCYIGQLKIIEDGINWLLFVKSQEYVSKIKHQEIYRITDVLIKPFADYDEDVRNLTRPSSKIELRYIEDLRLLYQETQCFYYSQTYDLTNTVQRIHKYSSIISPNTKEMPLWKLADDRFFWNKLMLKQLIDCKNNSEFDPWIQPIIMGYVDERHCKVGRADQEEKTDAQIILISRRNRFRSGVRMHCRGVDSDGNVANYVETEQILNVDDHIMSFVMIRGSIPVFWSQQGIKYRPPPKIDKSTYIYSN</sequence>
<keyword evidence="4" id="KW-1185">Reference proteome</keyword>
<dbReference type="PANTHER" id="PTHR45662:SF8">
    <property type="entry name" value="PHOSPHATIDYLINOSITIDE PHOSPHATASE SAC2"/>
    <property type="match status" value="1"/>
</dbReference>
<dbReference type="GO" id="GO:0043812">
    <property type="term" value="F:phosphatidylinositol-4-phosphate phosphatase activity"/>
    <property type="evidence" value="ECO:0007669"/>
    <property type="project" value="TreeGrafter"/>
</dbReference>
<organism evidence="2 4">
    <name type="scientific">Didymodactylos carnosus</name>
    <dbReference type="NCBI Taxonomy" id="1234261"/>
    <lineage>
        <taxon>Eukaryota</taxon>
        <taxon>Metazoa</taxon>
        <taxon>Spiralia</taxon>
        <taxon>Gnathifera</taxon>
        <taxon>Rotifera</taxon>
        <taxon>Eurotatoria</taxon>
        <taxon>Bdelloidea</taxon>
        <taxon>Philodinida</taxon>
        <taxon>Philodinidae</taxon>
        <taxon>Didymodactylos</taxon>
    </lineage>
</organism>
<dbReference type="OrthoDB" id="405996at2759"/>
<dbReference type="InterPro" id="IPR002013">
    <property type="entry name" value="SAC_dom"/>
</dbReference>
<comment type="caution">
    <text evidence="2">The sequence shown here is derived from an EMBL/GenBank/DDBJ whole genome shotgun (WGS) entry which is preliminary data.</text>
</comment>
<evidence type="ECO:0000259" key="1">
    <source>
        <dbReference type="PROSITE" id="PS50275"/>
    </source>
</evidence>
<dbReference type="GO" id="GO:0046856">
    <property type="term" value="P:phosphatidylinositol dephosphorylation"/>
    <property type="evidence" value="ECO:0007669"/>
    <property type="project" value="TreeGrafter"/>
</dbReference>
<dbReference type="EMBL" id="CAJOBC010001479">
    <property type="protein sequence ID" value="CAF3680941.1"/>
    <property type="molecule type" value="Genomic_DNA"/>
</dbReference>
<evidence type="ECO:0000313" key="4">
    <source>
        <dbReference type="Proteomes" id="UP000663829"/>
    </source>
</evidence>
<protein>
    <recommendedName>
        <fullName evidence="1">SAC domain-containing protein</fullName>
    </recommendedName>
</protein>
<evidence type="ECO:0000313" key="3">
    <source>
        <dbReference type="EMBL" id="CAF3680941.1"/>
    </source>
</evidence>